<comment type="caution">
    <text evidence="1">The sequence shown here is derived from an EMBL/GenBank/DDBJ whole genome shotgun (WGS) entry which is preliminary data.</text>
</comment>
<dbReference type="EMBL" id="BGPR01050364">
    <property type="protein sequence ID" value="GBO27373.1"/>
    <property type="molecule type" value="Genomic_DNA"/>
</dbReference>
<proteinExistence type="predicted"/>
<evidence type="ECO:0000313" key="2">
    <source>
        <dbReference type="EMBL" id="GBO27373.1"/>
    </source>
</evidence>
<dbReference type="Proteomes" id="UP000499080">
    <property type="component" value="Unassembled WGS sequence"/>
</dbReference>
<sequence>NISGFSSVEIIQLLQIQPHRNDVFLRSIRNCIHTVPPPREKPQTPDMRMAVVMETGYSTAFWG</sequence>
<evidence type="ECO:0000313" key="1">
    <source>
        <dbReference type="EMBL" id="GBO27371.1"/>
    </source>
</evidence>
<protein>
    <submittedName>
        <fullName evidence="1">Uncharacterized protein</fullName>
    </submittedName>
</protein>
<reference evidence="1 3" key="1">
    <citation type="journal article" date="2019" name="Sci. Rep.">
        <title>Orb-weaving spider Araneus ventricosus genome elucidates the spidroin gene catalogue.</title>
        <authorList>
            <person name="Kono N."/>
            <person name="Nakamura H."/>
            <person name="Ohtoshi R."/>
            <person name="Moran D.A.P."/>
            <person name="Shinohara A."/>
            <person name="Yoshida Y."/>
            <person name="Fujiwara M."/>
            <person name="Mori M."/>
            <person name="Tomita M."/>
            <person name="Arakawa K."/>
        </authorList>
    </citation>
    <scope>NUCLEOTIDE SEQUENCE [LARGE SCALE GENOMIC DNA]</scope>
</reference>
<accession>A0A4Y2VRT6</accession>
<keyword evidence="3" id="KW-1185">Reference proteome</keyword>
<feature type="non-terminal residue" evidence="1">
    <location>
        <position position="1"/>
    </location>
</feature>
<evidence type="ECO:0000313" key="3">
    <source>
        <dbReference type="Proteomes" id="UP000499080"/>
    </source>
</evidence>
<dbReference type="AlphaFoldDB" id="A0A4Y2VRT6"/>
<gene>
    <name evidence="1" type="ORF">AVEN_246064_1</name>
    <name evidence="2" type="ORF">AVEN_59323_1</name>
</gene>
<organism evidence="1 3">
    <name type="scientific">Araneus ventricosus</name>
    <name type="common">Orbweaver spider</name>
    <name type="synonym">Epeira ventricosa</name>
    <dbReference type="NCBI Taxonomy" id="182803"/>
    <lineage>
        <taxon>Eukaryota</taxon>
        <taxon>Metazoa</taxon>
        <taxon>Ecdysozoa</taxon>
        <taxon>Arthropoda</taxon>
        <taxon>Chelicerata</taxon>
        <taxon>Arachnida</taxon>
        <taxon>Araneae</taxon>
        <taxon>Araneomorphae</taxon>
        <taxon>Entelegynae</taxon>
        <taxon>Araneoidea</taxon>
        <taxon>Araneidae</taxon>
        <taxon>Araneus</taxon>
    </lineage>
</organism>
<dbReference type="EMBL" id="BGPR01050362">
    <property type="protein sequence ID" value="GBO27371.1"/>
    <property type="molecule type" value="Genomic_DNA"/>
</dbReference>
<name>A0A4Y2VRT6_ARAVE</name>